<evidence type="ECO:0000256" key="11">
    <source>
        <dbReference type="ARBA" id="ARBA00023136"/>
    </source>
</evidence>
<dbReference type="InterPro" id="IPR037608">
    <property type="entry name" value="STIM1/2"/>
</dbReference>
<keyword evidence="4 12" id="KW-0812">Transmembrane</keyword>
<dbReference type="EMBL" id="OA888794">
    <property type="protein sequence ID" value="CAD7284035.1"/>
    <property type="molecule type" value="Genomic_DNA"/>
</dbReference>
<feature type="domain" description="STIM1/2 EF-hand" evidence="13">
    <location>
        <begin position="70"/>
        <end position="140"/>
    </location>
</feature>
<comment type="subcellular location">
    <subcellularLocation>
        <location evidence="1">Membrane</location>
        <topology evidence="1">Single-pass type I membrane protein</topology>
    </subcellularLocation>
</comment>
<evidence type="ECO:0000256" key="6">
    <source>
        <dbReference type="ARBA" id="ARBA00022729"/>
    </source>
</evidence>
<keyword evidence="8 12" id="KW-1133">Transmembrane helix</keyword>
<dbReference type="GO" id="GO:0002115">
    <property type="term" value="P:store-operated calcium entry"/>
    <property type="evidence" value="ECO:0007669"/>
    <property type="project" value="TreeGrafter"/>
</dbReference>
<dbReference type="PANTHER" id="PTHR15136">
    <property type="entry name" value="STROMAL INTERACTION MOLECULE HOMOLOG"/>
    <property type="match status" value="1"/>
</dbReference>
<evidence type="ECO:0000256" key="3">
    <source>
        <dbReference type="ARBA" id="ARBA00022568"/>
    </source>
</evidence>
<keyword evidence="10" id="KW-0406">Ion transport</keyword>
<dbReference type="EMBL" id="CAJPEX010006757">
    <property type="protein sequence ID" value="CAG0924187.1"/>
    <property type="molecule type" value="Genomic_DNA"/>
</dbReference>
<evidence type="ECO:0000256" key="9">
    <source>
        <dbReference type="ARBA" id="ARBA00023054"/>
    </source>
</evidence>
<gene>
    <name evidence="14" type="ORF">NMOB1V02_LOCUS11643</name>
</gene>
<dbReference type="Proteomes" id="UP000678499">
    <property type="component" value="Unassembled WGS sequence"/>
</dbReference>
<keyword evidence="6" id="KW-0732">Signal</keyword>
<dbReference type="PANTHER" id="PTHR15136:SF5">
    <property type="entry name" value="STROMAL INTERACTION MOLECULE HOMOLOG"/>
    <property type="match status" value="1"/>
</dbReference>
<evidence type="ECO:0000256" key="7">
    <source>
        <dbReference type="ARBA" id="ARBA00022837"/>
    </source>
</evidence>
<evidence type="ECO:0000256" key="1">
    <source>
        <dbReference type="ARBA" id="ARBA00004479"/>
    </source>
</evidence>
<reference evidence="14" key="1">
    <citation type="submission" date="2020-11" db="EMBL/GenBank/DDBJ databases">
        <authorList>
            <person name="Tran Van P."/>
        </authorList>
    </citation>
    <scope>NUCLEOTIDE SEQUENCE</scope>
</reference>
<evidence type="ECO:0000256" key="2">
    <source>
        <dbReference type="ARBA" id="ARBA00022448"/>
    </source>
</evidence>
<dbReference type="GO" id="GO:0051049">
    <property type="term" value="P:regulation of transport"/>
    <property type="evidence" value="ECO:0007669"/>
    <property type="project" value="UniProtKB-ARBA"/>
</dbReference>
<keyword evidence="2" id="KW-0813">Transport</keyword>
<keyword evidence="3" id="KW-0109">Calcium transport</keyword>
<dbReference type="GO" id="GO:0005886">
    <property type="term" value="C:plasma membrane"/>
    <property type="evidence" value="ECO:0007669"/>
    <property type="project" value="TreeGrafter"/>
</dbReference>
<evidence type="ECO:0000259" key="13">
    <source>
        <dbReference type="Pfam" id="PF25578"/>
    </source>
</evidence>
<dbReference type="GO" id="GO:0005509">
    <property type="term" value="F:calcium ion binding"/>
    <property type="evidence" value="ECO:0007669"/>
    <property type="project" value="TreeGrafter"/>
</dbReference>
<dbReference type="AlphaFoldDB" id="A0A7R9BZG8"/>
<keyword evidence="15" id="KW-1185">Reference proteome</keyword>
<organism evidence="14">
    <name type="scientific">Notodromas monacha</name>
    <dbReference type="NCBI Taxonomy" id="399045"/>
    <lineage>
        <taxon>Eukaryota</taxon>
        <taxon>Metazoa</taxon>
        <taxon>Ecdysozoa</taxon>
        <taxon>Arthropoda</taxon>
        <taxon>Crustacea</taxon>
        <taxon>Oligostraca</taxon>
        <taxon>Ostracoda</taxon>
        <taxon>Podocopa</taxon>
        <taxon>Podocopida</taxon>
        <taxon>Cypridocopina</taxon>
        <taxon>Cypridoidea</taxon>
        <taxon>Cyprididae</taxon>
        <taxon>Notodromas</taxon>
    </lineage>
</organism>
<evidence type="ECO:0000256" key="4">
    <source>
        <dbReference type="ARBA" id="ARBA00022692"/>
    </source>
</evidence>
<dbReference type="Pfam" id="PF25578">
    <property type="entry name" value="EF-hand_STIM1"/>
    <property type="match status" value="1"/>
</dbReference>
<evidence type="ECO:0000256" key="12">
    <source>
        <dbReference type="SAM" id="Phobius"/>
    </source>
</evidence>
<evidence type="ECO:0000313" key="14">
    <source>
        <dbReference type="EMBL" id="CAD7284035.1"/>
    </source>
</evidence>
<evidence type="ECO:0000256" key="5">
    <source>
        <dbReference type="ARBA" id="ARBA00022723"/>
    </source>
</evidence>
<dbReference type="InterPro" id="IPR057835">
    <property type="entry name" value="EF-hand_STIM1/2"/>
</dbReference>
<keyword evidence="9" id="KW-0175">Coiled coil</keyword>
<evidence type="ECO:0000256" key="10">
    <source>
        <dbReference type="ARBA" id="ARBA00023065"/>
    </source>
</evidence>
<dbReference type="GO" id="GO:0005246">
    <property type="term" value="F:calcium channel regulator activity"/>
    <property type="evidence" value="ECO:0007669"/>
    <property type="project" value="InterPro"/>
</dbReference>
<keyword evidence="5" id="KW-0479">Metal-binding</keyword>
<proteinExistence type="predicted"/>
<keyword evidence="11 12" id="KW-0472">Membrane</keyword>
<dbReference type="OrthoDB" id="9986177at2759"/>
<evidence type="ECO:0000313" key="15">
    <source>
        <dbReference type="Proteomes" id="UP000678499"/>
    </source>
</evidence>
<accession>A0A7R9BZG8</accession>
<dbReference type="GO" id="GO:0005783">
    <property type="term" value="C:endoplasmic reticulum"/>
    <property type="evidence" value="ECO:0007669"/>
    <property type="project" value="TreeGrafter"/>
</dbReference>
<evidence type="ECO:0000256" key="8">
    <source>
        <dbReference type="ARBA" id="ARBA00022989"/>
    </source>
</evidence>
<dbReference type="GO" id="GO:0006874">
    <property type="term" value="P:intracellular calcium ion homeostasis"/>
    <property type="evidence" value="ECO:0007669"/>
    <property type="project" value="TreeGrafter"/>
</dbReference>
<sequence length="203" mass="22761">MVTPSRGSSGIRLSHGLVVVVSALAIFLLRLGSSSSQKDEDSIGDRPMKPKIPTRMDVFMEALCEGTNDEQCYLDRLEYEAIRALHRQLDDDANGDVDISESNDFLREELQLEGGSSVTRQQAFHKNDKLISVQDLWLSWIHSELTFSLLDCVGSVGEENAEIRSIWCYRVTRHGVASRRPLNFPHDDVDRGTSVTADFHPSL</sequence>
<name>A0A7R9BZG8_9CRUS</name>
<protein>
    <recommendedName>
        <fullName evidence="13">STIM1/2 EF-hand domain-containing protein</fullName>
    </recommendedName>
</protein>
<feature type="transmembrane region" description="Helical" evidence="12">
    <location>
        <begin position="12"/>
        <end position="29"/>
    </location>
</feature>
<dbReference type="Gene3D" id="1.10.238.180">
    <property type="match status" value="1"/>
</dbReference>
<keyword evidence="7" id="KW-0106">Calcium</keyword>
<dbReference type="FunFam" id="1.10.238.180:FF:000001">
    <property type="entry name" value="Stromal interaction molecule 1"/>
    <property type="match status" value="1"/>
</dbReference>